<dbReference type="InterPro" id="IPR051091">
    <property type="entry name" value="O-Glucosyltr/Glycosyltrsf_90"/>
</dbReference>
<dbReference type="Pfam" id="PF05686">
    <property type="entry name" value="Glyco_transf_90"/>
    <property type="match status" value="1"/>
</dbReference>
<evidence type="ECO:0000259" key="3">
    <source>
        <dbReference type="SMART" id="SM00672"/>
    </source>
</evidence>
<evidence type="ECO:0000256" key="2">
    <source>
        <dbReference type="SAM" id="Phobius"/>
    </source>
</evidence>
<feature type="transmembrane region" description="Helical" evidence="2">
    <location>
        <begin position="7"/>
        <end position="27"/>
    </location>
</feature>
<evidence type="ECO:0000313" key="4">
    <source>
        <dbReference type="EMBL" id="KAF2843250.1"/>
    </source>
</evidence>
<organism evidence="4 5">
    <name type="scientific">Patellaria atrata CBS 101060</name>
    <dbReference type="NCBI Taxonomy" id="1346257"/>
    <lineage>
        <taxon>Eukaryota</taxon>
        <taxon>Fungi</taxon>
        <taxon>Dikarya</taxon>
        <taxon>Ascomycota</taxon>
        <taxon>Pezizomycotina</taxon>
        <taxon>Dothideomycetes</taxon>
        <taxon>Dothideomycetes incertae sedis</taxon>
        <taxon>Patellariales</taxon>
        <taxon>Patellariaceae</taxon>
        <taxon>Patellaria</taxon>
    </lineage>
</organism>
<feature type="domain" description="Glycosyl transferase CAP10" evidence="3">
    <location>
        <begin position="313"/>
        <end position="607"/>
    </location>
</feature>
<accession>A0A9P4SIP4</accession>
<dbReference type="EMBL" id="MU006089">
    <property type="protein sequence ID" value="KAF2843250.1"/>
    <property type="molecule type" value="Genomic_DNA"/>
</dbReference>
<keyword evidence="2" id="KW-0472">Membrane</keyword>
<dbReference type="OrthoDB" id="541052at2759"/>
<evidence type="ECO:0000256" key="1">
    <source>
        <dbReference type="SAM" id="MobiDB-lite"/>
    </source>
</evidence>
<dbReference type="SMART" id="SM00672">
    <property type="entry name" value="CAP10"/>
    <property type="match status" value="1"/>
</dbReference>
<dbReference type="PANTHER" id="PTHR12203">
    <property type="entry name" value="KDEL LYS-ASP-GLU-LEU CONTAINING - RELATED"/>
    <property type="match status" value="1"/>
</dbReference>
<dbReference type="Proteomes" id="UP000799429">
    <property type="component" value="Unassembled WGS sequence"/>
</dbReference>
<dbReference type="InterPro" id="IPR006598">
    <property type="entry name" value="CAP10"/>
</dbReference>
<keyword evidence="2" id="KW-1133">Transmembrane helix</keyword>
<sequence>MNLNSRFVHFVIAASIISIVSVAAWLFSEPRGSARLALSNFRNGNQRQAHHPIDDLLKQGEKEYRAIIKDVSKDVKSAARAYRRRRGRHPPPNFDAWFQYAQERNAVISESLFDQIYHDLNPFWGIEAAQIRNQAYASNFTISVRNHNATFITDHERAWMNLWHNLVQTIAEYLPDVDIPINVMDESRIIVSWETINEYMIEEARTRGKLPEVQEVVSEYQKLQPLPPPTEQETEQETKQEQRRAERFDPEWIKKGPYWNLARVGCPPETAARYAESVTEFSGPPPLPLGYPENSHLGYVKNWTQAKDPCLQPHLRELHGTFVEPISLSTTKKLIPMFGGSKLPINNEILIPPAMYWSKDEFFEVGEHDGGPWQDKENLLAWRGSASGGRNRKENWTRFQRHRFLSMVNGTLVHLAETSSQDPPNFVLPSYDHYNLKAPRNGYLGKWLDEFSDCSFTNLLCFPGQNDKHCTYTDPYYEVKEVKPLSEQFSAKYLPDLDGNSFSGRYRSFLRSTSVPIKATVYNEWHDSRLIPWKHFVPMDNTFIDIYGIMDYFYGYNGVGARDEAAKNIALAGKEWADKVLRREDMQIYMFRLLLEYGRLCDDQRLKLGYVEDLKKR</sequence>
<proteinExistence type="predicted"/>
<protein>
    <submittedName>
        <fullName evidence="4">Glycosyltransferase family 90 protein</fullName>
    </submittedName>
</protein>
<reference evidence="4" key="1">
    <citation type="journal article" date="2020" name="Stud. Mycol.">
        <title>101 Dothideomycetes genomes: a test case for predicting lifestyles and emergence of pathogens.</title>
        <authorList>
            <person name="Haridas S."/>
            <person name="Albert R."/>
            <person name="Binder M."/>
            <person name="Bloem J."/>
            <person name="Labutti K."/>
            <person name="Salamov A."/>
            <person name="Andreopoulos B."/>
            <person name="Baker S."/>
            <person name="Barry K."/>
            <person name="Bills G."/>
            <person name="Bluhm B."/>
            <person name="Cannon C."/>
            <person name="Castanera R."/>
            <person name="Culley D."/>
            <person name="Daum C."/>
            <person name="Ezra D."/>
            <person name="Gonzalez J."/>
            <person name="Henrissat B."/>
            <person name="Kuo A."/>
            <person name="Liang C."/>
            <person name="Lipzen A."/>
            <person name="Lutzoni F."/>
            <person name="Magnuson J."/>
            <person name="Mondo S."/>
            <person name="Nolan M."/>
            <person name="Ohm R."/>
            <person name="Pangilinan J."/>
            <person name="Park H.-J."/>
            <person name="Ramirez L."/>
            <person name="Alfaro M."/>
            <person name="Sun H."/>
            <person name="Tritt A."/>
            <person name="Yoshinaga Y."/>
            <person name="Zwiers L.-H."/>
            <person name="Turgeon B."/>
            <person name="Goodwin S."/>
            <person name="Spatafora J."/>
            <person name="Crous P."/>
            <person name="Grigoriev I."/>
        </authorList>
    </citation>
    <scope>NUCLEOTIDE SEQUENCE</scope>
    <source>
        <strain evidence="4">CBS 101060</strain>
    </source>
</reference>
<feature type="region of interest" description="Disordered" evidence="1">
    <location>
        <begin position="222"/>
        <end position="247"/>
    </location>
</feature>
<keyword evidence="2" id="KW-0812">Transmembrane</keyword>
<comment type="caution">
    <text evidence="4">The sequence shown here is derived from an EMBL/GenBank/DDBJ whole genome shotgun (WGS) entry which is preliminary data.</text>
</comment>
<evidence type="ECO:0000313" key="5">
    <source>
        <dbReference type="Proteomes" id="UP000799429"/>
    </source>
</evidence>
<dbReference type="AlphaFoldDB" id="A0A9P4SIP4"/>
<name>A0A9P4SIP4_9PEZI</name>
<gene>
    <name evidence="4" type="ORF">M501DRAFT_994109</name>
</gene>
<feature type="compositionally biased region" description="Basic and acidic residues" evidence="1">
    <location>
        <begin position="236"/>
        <end position="247"/>
    </location>
</feature>
<keyword evidence="5" id="KW-1185">Reference proteome</keyword>
<dbReference type="PANTHER" id="PTHR12203:SF22">
    <property type="entry name" value="CAPSULE ASSOCIATED PROTEIN"/>
    <property type="match status" value="1"/>
</dbReference>